<feature type="compositionally biased region" description="Polar residues" evidence="1">
    <location>
        <begin position="531"/>
        <end position="546"/>
    </location>
</feature>
<proteinExistence type="predicted"/>
<gene>
    <name evidence="3" type="ORF">MM415A00253_0023</name>
    <name evidence="2" type="ORF">MM415B00618_0016</name>
</gene>
<dbReference type="AlphaFoldDB" id="A0A6M3KQT7"/>
<dbReference type="EMBL" id="MT142517">
    <property type="protein sequence ID" value="QJA83775.1"/>
    <property type="molecule type" value="Genomic_DNA"/>
</dbReference>
<feature type="region of interest" description="Disordered" evidence="1">
    <location>
        <begin position="504"/>
        <end position="546"/>
    </location>
</feature>
<sequence length="546" mass="62520">MPSKYKYIDPFTVAPAEPFRVEQPSAIDTFAKFAQLAISREALKRQTEQKKAQAKTKMEFVDELEAWEPDYMGIHDGLNELNEEYAQYVNPDGTMDPFKEKEYRKKVGYLTDTAYMSTQQQEDFMKIYGKSNEKIYSENPVNKERLLKYRSPDKYADDWKEFYEGGNFRSLEEAKTRYRDFHPELLFLEGVPEKETSFDPYKLTVERAQKVALKPYMGEWEKEGEFYEKPKGQDIKYEDFKNAIAPSYSGTGMTTKEKELFFEAFPTEESYIEYAYANRKQPTIEDETRGIPKDVGFGGRSAADLMTTAPIPVTFTTTITQKVTKTNEKGEEYTEEVGKLVDRDLWTEPGIPFPYSEKCQIEANKVLDKDTGAPIDVSGAENVLIEPRATVPIHVSTSKEPIVFYYNDEEGNRIKKTIKKGMFIEKMHKDAFKKAGGKDEIRYYADGILYDVRSGGYITTPSGGAAQEPQKTYSGLVPIEKAKYAIEANYPGYSKVADEFMQMGKQPAAQHGKQPAEKKGEKLSYPEWKKQNPTGTISEYNSYKAQ</sequence>
<reference evidence="3" key="1">
    <citation type="submission" date="2020-03" db="EMBL/GenBank/DDBJ databases">
        <title>The deep terrestrial virosphere.</title>
        <authorList>
            <person name="Holmfeldt K."/>
            <person name="Nilsson E."/>
            <person name="Simone D."/>
            <person name="Lopez-Fernandez M."/>
            <person name="Wu X."/>
            <person name="de Brujin I."/>
            <person name="Lundin D."/>
            <person name="Andersson A."/>
            <person name="Bertilsson S."/>
            <person name="Dopson M."/>
        </authorList>
    </citation>
    <scope>NUCLEOTIDE SEQUENCE</scope>
    <source>
        <strain evidence="3">MM415A00253</strain>
        <strain evidence="2">MM415B00618</strain>
    </source>
</reference>
<evidence type="ECO:0000313" key="3">
    <source>
        <dbReference type="EMBL" id="QJA83775.1"/>
    </source>
</evidence>
<protein>
    <submittedName>
        <fullName evidence="3">Uncharacterized protein</fullName>
    </submittedName>
</protein>
<evidence type="ECO:0000256" key="1">
    <source>
        <dbReference type="SAM" id="MobiDB-lite"/>
    </source>
</evidence>
<dbReference type="EMBL" id="MT141500">
    <property type="protein sequence ID" value="QJA63589.1"/>
    <property type="molecule type" value="Genomic_DNA"/>
</dbReference>
<feature type="compositionally biased region" description="Basic and acidic residues" evidence="1">
    <location>
        <begin position="514"/>
        <end position="530"/>
    </location>
</feature>
<name>A0A6M3KQT7_9ZZZZ</name>
<accession>A0A6M3KQT7</accession>
<evidence type="ECO:0000313" key="2">
    <source>
        <dbReference type="EMBL" id="QJA63589.1"/>
    </source>
</evidence>
<organism evidence="3">
    <name type="scientific">viral metagenome</name>
    <dbReference type="NCBI Taxonomy" id="1070528"/>
    <lineage>
        <taxon>unclassified sequences</taxon>
        <taxon>metagenomes</taxon>
        <taxon>organismal metagenomes</taxon>
    </lineage>
</organism>